<keyword evidence="1" id="KW-1133">Transmembrane helix</keyword>
<reference evidence="3" key="1">
    <citation type="submission" date="2014-03" db="EMBL/GenBank/DDBJ databases">
        <title>The Genome Sequence of Puccinia striiformis f. sp. tritici PST-78.</title>
        <authorList>
            <consortium name="The Broad Institute Genome Sequencing Platform"/>
            <person name="Cuomo C."/>
            <person name="Hulbert S."/>
            <person name="Chen X."/>
            <person name="Walker B."/>
            <person name="Young S.K."/>
            <person name="Zeng Q."/>
            <person name="Gargeya S."/>
            <person name="Fitzgerald M."/>
            <person name="Haas B."/>
            <person name="Abouelleil A."/>
            <person name="Alvarado L."/>
            <person name="Arachchi H.M."/>
            <person name="Berlin A.M."/>
            <person name="Chapman S.B."/>
            <person name="Goldberg J."/>
            <person name="Griggs A."/>
            <person name="Gujja S."/>
            <person name="Hansen M."/>
            <person name="Howarth C."/>
            <person name="Imamovic A."/>
            <person name="Larimer J."/>
            <person name="McCowan C."/>
            <person name="Montmayeur A."/>
            <person name="Murphy C."/>
            <person name="Neiman D."/>
            <person name="Pearson M."/>
            <person name="Priest M."/>
            <person name="Roberts A."/>
            <person name="Saif S."/>
            <person name="Shea T."/>
            <person name="Sisk P."/>
            <person name="Sykes S."/>
            <person name="Wortman J."/>
            <person name="Nusbaum C."/>
            <person name="Birren B."/>
        </authorList>
    </citation>
    <scope>NUCLEOTIDE SEQUENCE [LARGE SCALE GENOMIC DNA]</scope>
    <source>
        <strain evidence="3">race PST-78</strain>
    </source>
</reference>
<comment type="caution">
    <text evidence="2">The sequence shown here is derived from an EMBL/GenBank/DDBJ whole genome shotgun (WGS) entry which is preliminary data.</text>
</comment>
<name>A0A0L0VDP2_9BASI</name>
<protein>
    <submittedName>
        <fullName evidence="2">Uncharacterized protein</fullName>
    </submittedName>
</protein>
<evidence type="ECO:0000256" key="1">
    <source>
        <dbReference type="SAM" id="Phobius"/>
    </source>
</evidence>
<accession>A0A0L0VDP2</accession>
<organism evidence="2 3">
    <name type="scientific">Puccinia striiformis f. sp. tritici PST-78</name>
    <dbReference type="NCBI Taxonomy" id="1165861"/>
    <lineage>
        <taxon>Eukaryota</taxon>
        <taxon>Fungi</taxon>
        <taxon>Dikarya</taxon>
        <taxon>Basidiomycota</taxon>
        <taxon>Pucciniomycotina</taxon>
        <taxon>Pucciniomycetes</taxon>
        <taxon>Pucciniales</taxon>
        <taxon>Pucciniaceae</taxon>
        <taxon>Puccinia</taxon>
    </lineage>
</organism>
<keyword evidence="3" id="KW-1185">Reference proteome</keyword>
<proteinExistence type="predicted"/>
<dbReference type="EMBL" id="AJIL01000069">
    <property type="protein sequence ID" value="KNE97405.1"/>
    <property type="molecule type" value="Genomic_DNA"/>
</dbReference>
<dbReference type="Proteomes" id="UP000054564">
    <property type="component" value="Unassembled WGS sequence"/>
</dbReference>
<evidence type="ECO:0000313" key="3">
    <source>
        <dbReference type="Proteomes" id="UP000054564"/>
    </source>
</evidence>
<keyword evidence="1" id="KW-0812">Transmembrane</keyword>
<dbReference type="AlphaFoldDB" id="A0A0L0VDP2"/>
<evidence type="ECO:0000313" key="2">
    <source>
        <dbReference type="EMBL" id="KNE97405.1"/>
    </source>
</evidence>
<gene>
    <name evidence="2" type="ORF">PSTG_09376</name>
</gene>
<feature type="transmembrane region" description="Helical" evidence="1">
    <location>
        <begin position="38"/>
        <end position="56"/>
    </location>
</feature>
<sequence length="138" mass="15852">MFNLNRERDSEAYRVTPGSALEEDLSLLRRRMIQAGKCYCLLILATLSWMAFTHTLDHHPKVLESISFTKFNVDYPSFPVEGIFTHFKTTGESIPPLNVRPYEAGIDGTQKPVERITLSRIVGRKFRLNDRKALRISP</sequence>
<keyword evidence="1" id="KW-0472">Membrane</keyword>
<dbReference type="OrthoDB" id="2496054at2759"/>